<evidence type="ECO:0000256" key="13">
    <source>
        <dbReference type="RuleBase" id="RU365022"/>
    </source>
</evidence>
<comment type="cofactor">
    <cofactor evidence="1">
        <name>[4Fe-4S] cluster</name>
        <dbReference type="ChEBI" id="CHEBI:49883"/>
    </cofactor>
</comment>
<evidence type="ECO:0000256" key="2">
    <source>
        <dbReference type="ARBA" id="ARBA00009189"/>
    </source>
</evidence>
<evidence type="ECO:0000256" key="6">
    <source>
        <dbReference type="ARBA" id="ARBA00022723"/>
    </source>
</evidence>
<organism evidence="15 16">
    <name type="scientific">Tepidibacter thalassicus DSM 15285</name>
    <dbReference type="NCBI Taxonomy" id="1123350"/>
    <lineage>
        <taxon>Bacteria</taxon>
        <taxon>Bacillati</taxon>
        <taxon>Bacillota</taxon>
        <taxon>Clostridia</taxon>
        <taxon>Peptostreptococcales</taxon>
        <taxon>Peptostreptococcaceae</taxon>
        <taxon>Tepidibacter</taxon>
    </lineage>
</organism>
<dbReference type="GO" id="GO:0046872">
    <property type="term" value="F:metal ion binding"/>
    <property type="evidence" value="ECO:0007669"/>
    <property type="project" value="UniProtKB-KW"/>
</dbReference>
<dbReference type="AlphaFoldDB" id="A0A1M5TE40"/>
<dbReference type="GO" id="GO:0051607">
    <property type="term" value="P:defense response to virus"/>
    <property type="evidence" value="ECO:0007669"/>
    <property type="project" value="UniProtKB-KW"/>
</dbReference>
<gene>
    <name evidence="15" type="ORF">SAMN02744040_02131</name>
</gene>
<dbReference type="EC" id="3.1.12.1" evidence="3 13"/>
<keyword evidence="8 13" id="KW-0269">Exonuclease</keyword>
<keyword evidence="6 13" id="KW-0479">Metal-binding</keyword>
<dbReference type="NCBIfam" id="TIGR00372">
    <property type="entry name" value="cas4"/>
    <property type="match status" value="1"/>
</dbReference>
<keyword evidence="9 13" id="KW-0408">Iron</keyword>
<dbReference type="RefSeq" id="WP_072726258.1">
    <property type="nucleotide sequence ID" value="NZ_FQXH01000032.1"/>
</dbReference>
<dbReference type="PANTHER" id="PTHR36531:SF6">
    <property type="entry name" value="DNA REPLICATION ATP-DEPENDENT HELICASE_NUCLEASE DNA2"/>
    <property type="match status" value="1"/>
</dbReference>
<proteinExistence type="inferred from homology"/>
<dbReference type="GO" id="GO:0051536">
    <property type="term" value="F:iron-sulfur cluster binding"/>
    <property type="evidence" value="ECO:0007669"/>
    <property type="project" value="UniProtKB-KW"/>
</dbReference>
<dbReference type="Pfam" id="PF01930">
    <property type="entry name" value="Cas_Cas4"/>
    <property type="match status" value="1"/>
</dbReference>
<dbReference type="PANTHER" id="PTHR36531">
    <property type="entry name" value="CRISPR-ASSOCIATED EXONUCLEASE CAS4"/>
    <property type="match status" value="1"/>
</dbReference>
<dbReference type="InterPro" id="IPR011604">
    <property type="entry name" value="PDDEXK-like_dom_sf"/>
</dbReference>
<keyword evidence="10 13" id="KW-0411">Iron-sulfur</keyword>
<dbReference type="InterPro" id="IPR051827">
    <property type="entry name" value="Cas4_exonuclease"/>
</dbReference>
<keyword evidence="12 13" id="KW-0464">Manganese</keyword>
<keyword evidence="7 13" id="KW-0378">Hydrolase</keyword>
<evidence type="ECO:0000256" key="11">
    <source>
        <dbReference type="ARBA" id="ARBA00023118"/>
    </source>
</evidence>
<dbReference type="STRING" id="1123350.SAMN02744040_02131"/>
<comment type="function">
    <text evidence="13">CRISPR (clustered regularly interspaced short palindromic repeat) is an adaptive immune system that provides protection against mobile genetic elements (viruses, transposable elements and conjugative plasmids). CRISPR clusters contain sequences complementary to antecedent mobile elements and target invading nucleic acids. CRISPR clusters are transcribed and processed into CRISPR RNA (crRNA).</text>
</comment>
<comment type="similarity">
    <text evidence="2 13">Belongs to the CRISPR-associated exonuclease Cas4 family.</text>
</comment>
<reference evidence="16" key="1">
    <citation type="submission" date="2016-11" db="EMBL/GenBank/DDBJ databases">
        <authorList>
            <person name="Varghese N."/>
            <person name="Submissions S."/>
        </authorList>
    </citation>
    <scope>NUCLEOTIDE SEQUENCE [LARGE SCALE GENOMIC DNA]</scope>
    <source>
        <strain evidence="16">DSM 15285</strain>
    </source>
</reference>
<dbReference type="EMBL" id="FQXH01000032">
    <property type="protein sequence ID" value="SHH48984.1"/>
    <property type="molecule type" value="Genomic_DNA"/>
</dbReference>
<dbReference type="OrthoDB" id="9781776at2"/>
<evidence type="ECO:0000313" key="16">
    <source>
        <dbReference type="Proteomes" id="UP000242520"/>
    </source>
</evidence>
<protein>
    <recommendedName>
        <fullName evidence="4 13">CRISPR-associated exonuclease Cas4</fullName>
        <ecNumber evidence="3 13">3.1.12.1</ecNumber>
    </recommendedName>
</protein>
<evidence type="ECO:0000256" key="5">
    <source>
        <dbReference type="ARBA" id="ARBA00022722"/>
    </source>
</evidence>
<feature type="domain" description="DUF83" evidence="14">
    <location>
        <begin position="18"/>
        <end position="202"/>
    </location>
</feature>
<keyword evidence="16" id="KW-1185">Reference proteome</keyword>
<evidence type="ECO:0000256" key="10">
    <source>
        <dbReference type="ARBA" id="ARBA00023014"/>
    </source>
</evidence>
<accession>A0A1M5TE40</accession>
<dbReference type="Gene3D" id="3.90.320.10">
    <property type="match status" value="1"/>
</dbReference>
<evidence type="ECO:0000256" key="4">
    <source>
        <dbReference type="ARBA" id="ARBA00020049"/>
    </source>
</evidence>
<evidence type="ECO:0000256" key="8">
    <source>
        <dbReference type="ARBA" id="ARBA00022839"/>
    </source>
</evidence>
<keyword evidence="11 13" id="KW-0051">Antiviral defense</keyword>
<evidence type="ECO:0000256" key="9">
    <source>
        <dbReference type="ARBA" id="ARBA00023004"/>
    </source>
</evidence>
<evidence type="ECO:0000256" key="3">
    <source>
        <dbReference type="ARBA" id="ARBA00012768"/>
    </source>
</evidence>
<comment type="cofactor">
    <cofactor evidence="13">
        <name>Mg(2+)</name>
        <dbReference type="ChEBI" id="CHEBI:18420"/>
    </cofactor>
    <cofactor evidence="13">
        <name>Mn(2+)</name>
        <dbReference type="ChEBI" id="CHEBI:29035"/>
    </cofactor>
    <text evidence="13">Mg(2+) or Mn(2+) required for ssDNA cleavage activity.</text>
</comment>
<sequence>MNLSQSFFNENIYYITPSQIIEFLYCKRFIYFMKCLGISQYEEKRFKVQLGRSIHEKKQKENKDYLRTKLNVIKKEINVPLISEKLGIKGIVDEVLTLEDKTMAPLDYKFAEYNDKIYDTYKTQIIMYALMIEEMYGSIVNKGYLVYCRNGHIVKEIEIMDKSKDKLKNTIKEYLDVLQGYFPKATKYKSRCIDCCYSNICIK</sequence>
<dbReference type="Proteomes" id="UP000242520">
    <property type="component" value="Unassembled WGS sequence"/>
</dbReference>
<comment type="cofactor">
    <cofactor evidence="13">
        <name>iron-sulfur cluster</name>
        <dbReference type="ChEBI" id="CHEBI:30408"/>
    </cofactor>
</comment>
<dbReference type="InterPro" id="IPR022765">
    <property type="entry name" value="Dna2/Cas4_DUF83"/>
</dbReference>
<name>A0A1M5TE40_9FIRM</name>
<evidence type="ECO:0000256" key="7">
    <source>
        <dbReference type="ARBA" id="ARBA00022801"/>
    </source>
</evidence>
<keyword evidence="5 13" id="KW-0540">Nuclease</keyword>
<dbReference type="InterPro" id="IPR013343">
    <property type="entry name" value="CRISPR-assoc_prot_Cas4"/>
</dbReference>
<evidence type="ECO:0000256" key="1">
    <source>
        <dbReference type="ARBA" id="ARBA00001966"/>
    </source>
</evidence>
<evidence type="ECO:0000256" key="12">
    <source>
        <dbReference type="ARBA" id="ARBA00023211"/>
    </source>
</evidence>
<evidence type="ECO:0000313" key="15">
    <source>
        <dbReference type="EMBL" id="SHH48984.1"/>
    </source>
</evidence>
<dbReference type="GO" id="GO:0004527">
    <property type="term" value="F:exonuclease activity"/>
    <property type="evidence" value="ECO:0007669"/>
    <property type="project" value="UniProtKB-KW"/>
</dbReference>
<evidence type="ECO:0000259" key="14">
    <source>
        <dbReference type="Pfam" id="PF01930"/>
    </source>
</evidence>